<organism evidence="2 3">
    <name type="scientific">Elysia marginata</name>
    <dbReference type="NCBI Taxonomy" id="1093978"/>
    <lineage>
        <taxon>Eukaryota</taxon>
        <taxon>Metazoa</taxon>
        <taxon>Spiralia</taxon>
        <taxon>Lophotrochozoa</taxon>
        <taxon>Mollusca</taxon>
        <taxon>Gastropoda</taxon>
        <taxon>Heterobranchia</taxon>
        <taxon>Euthyneura</taxon>
        <taxon>Panpulmonata</taxon>
        <taxon>Sacoglossa</taxon>
        <taxon>Placobranchoidea</taxon>
        <taxon>Plakobranchidae</taxon>
        <taxon>Elysia</taxon>
    </lineage>
</organism>
<comment type="caution">
    <text evidence="2">The sequence shown here is derived from an EMBL/GenBank/DDBJ whole genome shotgun (WGS) entry which is preliminary data.</text>
</comment>
<name>A0AAV4IGX0_9GAST</name>
<dbReference type="InterPro" id="IPR014716">
    <property type="entry name" value="Fibrinogen_a/b/g_C_1"/>
</dbReference>
<dbReference type="InterPro" id="IPR036056">
    <property type="entry name" value="Fibrinogen-like_C"/>
</dbReference>
<dbReference type="SMART" id="SM00186">
    <property type="entry name" value="FBG"/>
    <property type="match status" value="1"/>
</dbReference>
<dbReference type="InterPro" id="IPR002181">
    <property type="entry name" value="Fibrinogen_a/b/g_C_dom"/>
</dbReference>
<proteinExistence type="predicted"/>
<dbReference type="Proteomes" id="UP000762676">
    <property type="component" value="Unassembled WGS sequence"/>
</dbReference>
<feature type="domain" description="Fibrinogen C-terminal" evidence="1">
    <location>
        <begin position="1"/>
        <end position="116"/>
    </location>
</feature>
<dbReference type="AlphaFoldDB" id="A0AAV4IGX0"/>
<accession>A0AAV4IGX0</accession>
<dbReference type="Pfam" id="PF00147">
    <property type="entry name" value="Fibrinogen_C"/>
    <property type="match status" value="1"/>
</dbReference>
<gene>
    <name evidence="2" type="ORF">ElyMa_001302800</name>
</gene>
<protein>
    <submittedName>
        <fullName evidence="2">Tenascin-R</fullName>
    </submittedName>
</protein>
<dbReference type="GO" id="GO:0005615">
    <property type="term" value="C:extracellular space"/>
    <property type="evidence" value="ECO:0007669"/>
    <property type="project" value="TreeGrafter"/>
</dbReference>
<sequence length="116" mass="13230">MVNDGKNLFAKYSTFNIKDESDSYRLQLGSYSGTVGEKSGYGMTYHNGQAFSTLDRDNDGSSSNCAVKYRGGWWYKHCRYVNLNGLLGVKNSTGVRWYTGYNNYYPTSTELKIRRI</sequence>
<evidence type="ECO:0000259" key="1">
    <source>
        <dbReference type="PROSITE" id="PS51406"/>
    </source>
</evidence>
<evidence type="ECO:0000313" key="3">
    <source>
        <dbReference type="Proteomes" id="UP000762676"/>
    </source>
</evidence>
<dbReference type="SUPFAM" id="SSF56496">
    <property type="entry name" value="Fibrinogen C-terminal domain-like"/>
    <property type="match status" value="1"/>
</dbReference>
<dbReference type="Gene3D" id="3.90.215.10">
    <property type="entry name" value="Gamma Fibrinogen, chain A, domain 1"/>
    <property type="match status" value="1"/>
</dbReference>
<reference evidence="2 3" key="1">
    <citation type="journal article" date="2021" name="Elife">
        <title>Chloroplast acquisition without the gene transfer in kleptoplastic sea slugs, Plakobranchus ocellatus.</title>
        <authorList>
            <person name="Maeda T."/>
            <person name="Takahashi S."/>
            <person name="Yoshida T."/>
            <person name="Shimamura S."/>
            <person name="Takaki Y."/>
            <person name="Nagai Y."/>
            <person name="Toyoda A."/>
            <person name="Suzuki Y."/>
            <person name="Arimoto A."/>
            <person name="Ishii H."/>
            <person name="Satoh N."/>
            <person name="Nishiyama T."/>
            <person name="Hasebe M."/>
            <person name="Maruyama T."/>
            <person name="Minagawa J."/>
            <person name="Obokata J."/>
            <person name="Shigenobu S."/>
        </authorList>
    </citation>
    <scope>NUCLEOTIDE SEQUENCE [LARGE SCALE GENOMIC DNA]</scope>
</reference>
<evidence type="ECO:0000313" key="2">
    <source>
        <dbReference type="EMBL" id="GFS09603.1"/>
    </source>
</evidence>
<dbReference type="PANTHER" id="PTHR19143:SF444">
    <property type="entry name" value="PROTEIN SCABROUS"/>
    <property type="match status" value="1"/>
</dbReference>
<keyword evidence="3" id="KW-1185">Reference proteome</keyword>
<dbReference type="EMBL" id="BMAT01002582">
    <property type="protein sequence ID" value="GFS09603.1"/>
    <property type="molecule type" value="Genomic_DNA"/>
</dbReference>
<dbReference type="PROSITE" id="PS51406">
    <property type="entry name" value="FIBRINOGEN_C_2"/>
    <property type="match status" value="1"/>
</dbReference>
<dbReference type="PANTHER" id="PTHR19143">
    <property type="entry name" value="FIBRINOGEN/TENASCIN/ANGIOPOEITIN"/>
    <property type="match status" value="1"/>
</dbReference>
<dbReference type="InterPro" id="IPR050373">
    <property type="entry name" value="Fibrinogen_C-term_domain"/>
</dbReference>